<dbReference type="SUPFAM" id="SSF53092">
    <property type="entry name" value="Creatinase/prolidase N-terminal domain"/>
    <property type="match status" value="1"/>
</dbReference>
<comment type="caution">
    <text evidence="9">The sequence shown here is derived from an EMBL/GenBank/DDBJ whole genome shotgun (WGS) entry which is preliminary data.</text>
</comment>
<keyword evidence="3" id="KW-0479">Metal-binding</keyword>
<dbReference type="FunFam" id="3.40.350.10:FF:000003">
    <property type="entry name" value="Xaa-pro aminopeptidase P"/>
    <property type="match status" value="1"/>
</dbReference>
<organism evidence="9 10">
    <name type="scientific">Pseudolycoriella hygida</name>
    <dbReference type="NCBI Taxonomy" id="35572"/>
    <lineage>
        <taxon>Eukaryota</taxon>
        <taxon>Metazoa</taxon>
        <taxon>Ecdysozoa</taxon>
        <taxon>Arthropoda</taxon>
        <taxon>Hexapoda</taxon>
        <taxon>Insecta</taxon>
        <taxon>Pterygota</taxon>
        <taxon>Neoptera</taxon>
        <taxon>Endopterygota</taxon>
        <taxon>Diptera</taxon>
        <taxon>Nematocera</taxon>
        <taxon>Sciaroidea</taxon>
        <taxon>Sciaridae</taxon>
        <taxon>Pseudolycoriella</taxon>
    </lineage>
</organism>
<evidence type="ECO:0000313" key="9">
    <source>
        <dbReference type="EMBL" id="KAJ6636059.1"/>
    </source>
</evidence>
<protein>
    <submittedName>
        <fullName evidence="9">Xaa-Pro aminopeptidase ApepP</fullName>
    </submittedName>
</protein>
<dbReference type="GO" id="GO:0005737">
    <property type="term" value="C:cytoplasm"/>
    <property type="evidence" value="ECO:0007669"/>
    <property type="project" value="UniProtKB-ARBA"/>
</dbReference>
<dbReference type="Proteomes" id="UP001151699">
    <property type="component" value="Chromosome C"/>
</dbReference>
<dbReference type="InterPro" id="IPR029149">
    <property type="entry name" value="Creatin/AminoP/Spt16_N"/>
</dbReference>
<dbReference type="GO" id="GO:0070006">
    <property type="term" value="F:metalloaminopeptidase activity"/>
    <property type="evidence" value="ECO:0007669"/>
    <property type="project" value="InterPro"/>
</dbReference>
<keyword evidence="10" id="KW-1185">Reference proteome</keyword>
<keyword evidence="9" id="KW-0645">Protease</keyword>
<evidence type="ECO:0000259" key="7">
    <source>
        <dbReference type="Pfam" id="PF01321"/>
    </source>
</evidence>
<evidence type="ECO:0000259" key="6">
    <source>
        <dbReference type="Pfam" id="PF00557"/>
    </source>
</evidence>
<comment type="cofactor">
    <cofactor evidence="1">
        <name>Mn(2+)</name>
        <dbReference type="ChEBI" id="CHEBI:29035"/>
    </cofactor>
</comment>
<dbReference type="SUPFAM" id="SSF55920">
    <property type="entry name" value="Creatinase/aminopeptidase"/>
    <property type="match status" value="1"/>
</dbReference>
<gene>
    <name evidence="9" type="primary">ApepP_1</name>
    <name evidence="9" type="ORF">Bhyg_14646</name>
</gene>
<keyword evidence="9" id="KW-0031">Aminopeptidase</keyword>
<dbReference type="InterPro" id="IPR000587">
    <property type="entry name" value="Creatinase_N"/>
</dbReference>
<keyword evidence="4" id="KW-0378">Hydrolase</keyword>
<feature type="domain" description="Peptidase M24 C-terminal" evidence="8">
    <location>
        <begin position="599"/>
        <end position="662"/>
    </location>
</feature>
<dbReference type="Gene3D" id="3.40.350.10">
    <property type="entry name" value="Creatinase/prolidase N-terminal domain"/>
    <property type="match status" value="2"/>
</dbReference>
<dbReference type="InterPro" id="IPR000994">
    <property type="entry name" value="Pept_M24"/>
</dbReference>
<name>A0A9Q0MS64_9DIPT</name>
<dbReference type="Pfam" id="PF00557">
    <property type="entry name" value="Peptidase_M24"/>
    <property type="match status" value="1"/>
</dbReference>
<reference evidence="9" key="1">
    <citation type="submission" date="2022-07" db="EMBL/GenBank/DDBJ databases">
        <authorList>
            <person name="Trinca V."/>
            <person name="Uliana J.V.C."/>
            <person name="Torres T.T."/>
            <person name="Ward R.J."/>
            <person name="Monesi N."/>
        </authorList>
    </citation>
    <scope>NUCLEOTIDE SEQUENCE</scope>
    <source>
        <strain evidence="9">HSMRA1968</strain>
        <tissue evidence="9">Whole embryos</tissue>
    </source>
</reference>
<feature type="domain" description="Peptidase M24" evidence="6">
    <location>
        <begin position="372"/>
        <end position="586"/>
    </location>
</feature>
<dbReference type="Gene3D" id="3.90.230.10">
    <property type="entry name" value="Creatinase/methionine aminopeptidase superfamily"/>
    <property type="match status" value="1"/>
</dbReference>
<comment type="similarity">
    <text evidence="2">Belongs to the peptidase M24B family.</text>
</comment>
<dbReference type="AlphaFoldDB" id="A0A9Q0MS64"/>
<evidence type="ECO:0000256" key="5">
    <source>
        <dbReference type="ARBA" id="ARBA00023211"/>
    </source>
</evidence>
<evidence type="ECO:0000259" key="8">
    <source>
        <dbReference type="Pfam" id="PF16188"/>
    </source>
</evidence>
<proteinExistence type="inferred from homology"/>
<dbReference type="InterPro" id="IPR032416">
    <property type="entry name" value="Peptidase_M24_C"/>
</dbReference>
<evidence type="ECO:0000256" key="4">
    <source>
        <dbReference type="ARBA" id="ARBA00022801"/>
    </source>
</evidence>
<accession>A0A9Q0MS64</accession>
<sequence>MIFTRKYAALQCSLVSSLSVLNQKVNFCTEIGAFGHKIRKLNRRPSPRSYSTMRDTTKILNELRNLMKNLPNGLGSVSAYIVPSEDAHQSEYICQADERRSYVSGFDGSKGAAVITQTEALMWTDGRYYQQARAQMDNNWTLMKEGLIDTPSIGSWLANNLKKGETIGCDGSLLTTLAWSQIDVELQRNENVLRSIDVNLVDLIWLDKPKRTSNKIIPLSTEITGKTIGEKLIKVRSEMENKGANVLVVTALDEVAWFLNMRGRDIEYNPVFFAYLIVTMDNIFMFVDPAKLPADYAEHFEANKVKIDLLNYEEISDRLSSLAADSSACVWISSSSSYSLTSLIPAHSLIQEITPICKMKAVKNEVEAKGMVDCHIRDGVALCQYFAWLEHALDNGEVVDEISGATKLEEFRKKQDKFMGLSFATISGSGPNGSIIHYHPQESTKRQITKSEVYLCDSGAQYLDGTTDVTRTWHFGTPTQHQMECFTRVLKGQINMGTAVFPNKSKGNTLDTLARKFLWDVGLDYGHGTGHGVGHFLNVHEGPMAIHYRYFADDPGLEKNMFVSNEPGYYEDGQFGIRIEDIVQIVEANVKSNFKGIGALTFLTVTMCPIQTKLIDRELMTATEKLHLNEYHKRVFDTLSPLMLSVGDTFTVAWLKKETEPI</sequence>
<evidence type="ECO:0000256" key="3">
    <source>
        <dbReference type="ARBA" id="ARBA00022723"/>
    </source>
</evidence>
<dbReference type="Pfam" id="PF16188">
    <property type="entry name" value="Peptidase_M24_C"/>
    <property type="match status" value="1"/>
</dbReference>
<evidence type="ECO:0000313" key="10">
    <source>
        <dbReference type="Proteomes" id="UP001151699"/>
    </source>
</evidence>
<dbReference type="InterPro" id="IPR050422">
    <property type="entry name" value="X-Pro_aminopeptidase_P"/>
</dbReference>
<dbReference type="GO" id="GO:0046872">
    <property type="term" value="F:metal ion binding"/>
    <property type="evidence" value="ECO:0007669"/>
    <property type="project" value="UniProtKB-KW"/>
</dbReference>
<feature type="domain" description="Creatinase N-terminal" evidence="7">
    <location>
        <begin position="82"/>
        <end position="179"/>
    </location>
</feature>
<keyword evidence="5" id="KW-0464">Manganese</keyword>
<dbReference type="Pfam" id="PF01321">
    <property type="entry name" value="Creatinase_N"/>
    <property type="match status" value="1"/>
</dbReference>
<dbReference type="EMBL" id="WJQU01000004">
    <property type="protein sequence ID" value="KAJ6636059.1"/>
    <property type="molecule type" value="Genomic_DNA"/>
</dbReference>
<evidence type="ECO:0000256" key="2">
    <source>
        <dbReference type="ARBA" id="ARBA00008766"/>
    </source>
</evidence>
<dbReference type="InterPro" id="IPR036005">
    <property type="entry name" value="Creatinase/aminopeptidase-like"/>
</dbReference>
<dbReference type="OrthoDB" id="9995434at2759"/>
<dbReference type="PANTHER" id="PTHR43763">
    <property type="entry name" value="XAA-PRO AMINOPEPTIDASE 1"/>
    <property type="match status" value="1"/>
</dbReference>
<dbReference type="PANTHER" id="PTHR43763:SF20">
    <property type="entry name" value="XAA-PRO AMINOPEPTIDASE APEPP"/>
    <property type="match status" value="1"/>
</dbReference>
<dbReference type="FunFam" id="3.90.230.10:FF:000007">
    <property type="entry name" value="Xaa-Pro aminopeptidase P"/>
    <property type="match status" value="1"/>
</dbReference>
<dbReference type="Pfam" id="PF16189">
    <property type="entry name" value="Creatinase_N_2"/>
    <property type="match status" value="1"/>
</dbReference>
<dbReference type="CDD" id="cd01085">
    <property type="entry name" value="APP"/>
    <property type="match status" value="1"/>
</dbReference>
<evidence type="ECO:0000256" key="1">
    <source>
        <dbReference type="ARBA" id="ARBA00001936"/>
    </source>
</evidence>
<dbReference type="InterPro" id="IPR033740">
    <property type="entry name" value="Pept_M24B"/>
</dbReference>